<evidence type="ECO:0000256" key="8">
    <source>
        <dbReference type="ARBA" id="ARBA00081066"/>
    </source>
</evidence>
<accession>A0A3P8SUF7</accession>
<feature type="transmembrane region" description="Helical" evidence="10">
    <location>
        <begin position="432"/>
        <end position="454"/>
    </location>
</feature>
<name>A0A3P8SUF7_AMPPE</name>
<comment type="subcellular location">
    <subcellularLocation>
        <location evidence="1">Membrane</location>
        <topology evidence="1">Multi-pass membrane protein</topology>
    </subcellularLocation>
</comment>
<keyword evidence="3" id="KW-0813">Transport</keyword>
<evidence type="ECO:0000313" key="11">
    <source>
        <dbReference type="Ensembl" id="ENSAPEP00000016099.1"/>
    </source>
</evidence>
<keyword evidence="5 10" id="KW-1133">Transmembrane helix</keyword>
<evidence type="ECO:0000256" key="4">
    <source>
        <dbReference type="ARBA" id="ARBA00022692"/>
    </source>
</evidence>
<feature type="transmembrane region" description="Helical" evidence="10">
    <location>
        <begin position="367"/>
        <end position="389"/>
    </location>
</feature>
<dbReference type="GO" id="GO:0008504">
    <property type="term" value="F:monoamine transmembrane transporter activity"/>
    <property type="evidence" value="ECO:0007669"/>
    <property type="project" value="TreeGrafter"/>
</dbReference>
<dbReference type="GO" id="GO:0016323">
    <property type="term" value="C:basolateral plasma membrane"/>
    <property type="evidence" value="ECO:0007669"/>
    <property type="project" value="UniProtKB-ARBA"/>
</dbReference>
<dbReference type="PRINTS" id="PR01130">
    <property type="entry name" value="DERENTRNSPRT"/>
</dbReference>
<feature type="region of interest" description="Disordered" evidence="9">
    <location>
        <begin position="1"/>
        <end position="45"/>
    </location>
</feature>
<dbReference type="FunFam" id="1.20.1250.20:FF:000255">
    <property type="entry name" value="Solute carrier family 29 member 4"/>
    <property type="match status" value="1"/>
</dbReference>
<dbReference type="Proteomes" id="UP000265080">
    <property type="component" value="Chromosome 14"/>
</dbReference>
<feature type="compositionally biased region" description="Basic and acidic residues" evidence="9">
    <location>
        <begin position="1"/>
        <end position="10"/>
    </location>
</feature>
<dbReference type="GO" id="GO:0032238">
    <property type="term" value="P:adenosine transport"/>
    <property type="evidence" value="ECO:0007669"/>
    <property type="project" value="UniProtKB-ARBA"/>
</dbReference>
<feature type="transmembrane region" description="Helical" evidence="10">
    <location>
        <begin position="254"/>
        <end position="274"/>
    </location>
</feature>
<dbReference type="GO" id="GO:0090494">
    <property type="term" value="P:dopamine uptake"/>
    <property type="evidence" value="ECO:0007669"/>
    <property type="project" value="UniProtKB-ARBA"/>
</dbReference>
<keyword evidence="12" id="KW-1185">Reference proteome</keyword>
<reference evidence="11 12" key="1">
    <citation type="submission" date="2018-03" db="EMBL/GenBank/DDBJ databases">
        <title>Finding Nemo's genes: A chromosome-scale reference assembly of the genome of the orange clownfish Amphiprion percula.</title>
        <authorList>
            <person name="Lehmann R."/>
        </authorList>
    </citation>
    <scope>NUCLEOTIDE SEQUENCE</scope>
</reference>
<feature type="transmembrane region" description="Helical" evidence="10">
    <location>
        <begin position="466"/>
        <end position="484"/>
    </location>
</feature>
<dbReference type="GO" id="GO:0098793">
    <property type="term" value="C:presynapse"/>
    <property type="evidence" value="ECO:0007669"/>
    <property type="project" value="GOC"/>
</dbReference>
<evidence type="ECO:0000256" key="6">
    <source>
        <dbReference type="ARBA" id="ARBA00023136"/>
    </source>
</evidence>
<evidence type="ECO:0000256" key="7">
    <source>
        <dbReference type="ARBA" id="ARBA00069649"/>
    </source>
</evidence>
<dbReference type="Ensembl" id="ENSAPET00000016534.1">
    <property type="protein sequence ID" value="ENSAPEP00000016099.1"/>
    <property type="gene ID" value="ENSAPEG00000011458.1"/>
</dbReference>
<organism evidence="11 12">
    <name type="scientific">Amphiprion percula</name>
    <name type="common">Orange clownfish</name>
    <name type="synonym">Lutjanus percula</name>
    <dbReference type="NCBI Taxonomy" id="161767"/>
    <lineage>
        <taxon>Eukaryota</taxon>
        <taxon>Metazoa</taxon>
        <taxon>Chordata</taxon>
        <taxon>Craniata</taxon>
        <taxon>Vertebrata</taxon>
        <taxon>Euteleostomi</taxon>
        <taxon>Actinopterygii</taxon>
        <taxon>Neopterygii</taxon>
        <taxon>Teleostei</taxon>
        <taxon>Neoteleostei</taxon>
        <taxon>Acanthomorphata</taxon>
        <taxon>Ovalentaria</taxon>
        <taxon>Pomacentridae</taxon>
        <taxon>Amphiprion</taxon>
    </lineage>
</organism>
<proteinExistence type="inferred from homology"/>
<keyword evidence="6 10" id="KW-0472">Membrane</keyword>
<evidence type="ECO:0000256" key="9">
    <source>
        <dbReference type="SAM" id="MobiDB-lite"/>
    </source>
</evidence>
<protein>
    <recommendedName>
        <fullName evidence="7">Equilibrative nucleoside transporter 4</fullName>
    </recommendedName>
    <alternativeName>
        <fullName evidence="8">Solute carrier family 29 member 4</fullName>
    </alternativeName>
</protein>
<evidence type="ECO:0000313" key="12">
    <source>
        <dbReference type="Proteomes" id="UP000265080"/>
    </source>
</evidence>
<dbReference type="AlphaFoldDB" id="A0A3P8SUF7"/>
<dbReference type="Ensembl" id="ENSAPET00000016765.1">
    <property type="protein sequence ID" value="ENSAPEP00000016323.1"/>
    <property type="gene ID" value="ENSAPEG00000011616.1"/>
</dbReference>
<evidence type="ECO:0000256" key="2">
    <source>
        <dbReference type="ARBA" id="ARBA00007965"/>
    </source>
</evidence>
<reference evidence="11" key="2">
    <citation type="submission" date="2025-05" db="UniProtKB">
        <authorList>
            <consortium name="Ensembl"/>
        </authorList>
    </citation>
    <scope>IDENTIFICATION</scope>
</reference>
<comment type="similarity">
    <text evidence="2">Belongs to the SLC29A/ENT transporter (TC 2.A.57) family.</text>
</comment>
<dbReference type="OMA" id="ARGMNEF"/>
<dbReference type="GO" id="GO:0051620">
    <property type="term" value="P:norepinephrine uptake"/>
    <property type="evidence" value="ECO:0007669"/>
    <property type="project" value="UniProtKB-ARBA"/>
</dbReference>
<keyword evidence="4 10" id="KW-0812">Transmembrane</keyword>
<feature type="transmembrane region" description="Helical" evidence="10">
    <location>
        <begin position="131"/>
        <end position="148"/>
    </location>
</feature>
<feature type="transmembrane region" description="Helical" evidence="10">
    <location>
        <begin position="92"/>
        <end position="111"/>
    </location>
</feature>
<feature type="transmembrane region" description="Helical" evidence="10">
    <location>
        <begin position="160"/>
        <end position="179"/>
    </location>
</feature>
<dbReference type="GO" id="GO:0005326">
    <property type="term" value="F:neurotransmitter transmembrane transporter activity"/>
    <property type="evidence" value="ECO:0007669"/>
    <property type="project" value="UniProtKB-ARBA"/>
</dbReference>
<feature type="transmembrane region" description="Helical" evidence="10">
    <location>
        <begin position="185"/>
        <end position="204"/>
    </location>
</feature>
<dbReference type="GO" id="GO:0051610">
    <property type="term" value="P:serotonin uptake"/>
    <property type="evidence" value="ECO:0007669"/>
    <property type="project" value="UniProtKB-ARBA"/>
</dbReference>
<dbReference type="Gene3D" id="1.20.1250.20">
    <property type="entry name" value="MFS general substrate transporter like domains"/>
    <property type="match status" value="1"/>
</dbReference>
<evidence type="ECO:0000256" key="3">
    <source>
        <dbReference type="ARBA" id="ARBA00022448"/>
    </source>
</evidence>
<dbReference type="GO" id="GO:0016324">
    <property type="term" value="C:apical plasma membrane"/>
    <property type="evidence" value="ECO:0007669"/>
    <property type="project" value="UniProtKB-ARBA"/>
</dbReference>
<dbReference type="InterPro" id="IPR036259">
    <property type="entry name" value="MFS_trans_sf"/>
</dbReference>
<dbReference type="PANTHER" id="PTHR10332:SF10">
    <property type="entry name" value="EQUILIBRATIVE NUCLEOSIDE TRANSPORTER 4"/>
    <property type="match status" value="1"/>
</dbReference>
<feature type="transmembrane region" description="Helical" evidence="10">
    <location>
        <begin position="504"/>
        <end position="523"/>
    </location>
</feature>
<dbReference type="GO" id="GO:0042908">
    <property type="term" value="P:xenobiotic transport"/>
    <property type="evidence" value="ECO:0007669"/>
    <property type="project" value="UniProtKB-ARBA"/>
</dbReference>
<evidence type="ECO:0000256" key="5">
    <source>
        <dbReference type="ARBA" id="ARBA00022989"/>
    </source>
</evidence>
<dbReference type="PANTHER" id="PTHR10332">
    <property type="entry name" value="EQUILIBRATIVE NUCLEOSIDE TRANSPORTER"/>
    <property type="match status" value="1"/>
</dbReference>
<sequence length="546" mass="60749">MSLVGAERRRPTPAQTPEERDVWRDGGRAGWRDAGREGWREGRESGVVQSYSFDSYQLEEEEISKDAPERGVLALSEPDFEEPIPDDRYHGIYFAMLMAGVGFLLPYNSFITEVDYLHHKFKGTSIVFDMSLTYILVALLAVILNNVLVERLSMHTRITVGYILALGPLVFVSVFDVWLEKFTTRQAYIINLVSVGVVAFGCTVQQSSFYGYMGMLPKRYTQGVMTGESTAGVIISLSRIFTKLLITDDKKNTLIFFLVSISMEMLCFLLHLLVRRSRFVRYYTSSAQGKGPGKCHDPRDNGTGYKVHHDVTAEEGNGGTGTSTTEEGIEDFVGGTYVRFDAPKAKIRKSWPGVRDMILHRYVVSRVIWAYMLSIAVTYSITLCLFPGLESEIRNPTLGEWLPILIMATFNMSDFVGKILAALPYDWSGGRLLFFSCLRVIFIPLFVMCVYPARAPTLSHPAWPCLFSLLMGVTNGYFGSVPMIQAAGKVPPEQRELAGNTMTVSYMTGLMVGSAVAYAAYSFTAPATGTSFSTLNIRTPPNATGY</sequence>
<feature type="compositionally biased region" description="Basic and acidic residues" evidence="9">
    <location>
        <begin position="17"/>
        <end position="44"/>
    </location>
</feature>
<evidence type="ECO:0000256" key="10">
    <source>
        <dbReference type="SAM" id="Phobius"/>
    </source>
</evidence>
<evidence type="ECO:0000256" key="1">
    <source>
        <dbReference type="ARBA" id="ARBA00004141"/>
    </source>
</evidence>
<dbReference type="Pfam" id="PF01733">
    <property type="entry name" value="Nucleoside_tran"/>
    <property type="match status" value="1"/>
</dbReference>
<dbReference type="InterPro" id="IPR002259">
    <property type="entry name" value="Eqnu_transpt"/>
</dbReference>
<feature type="transmembrane region" description="Helical" evidence="10">
    <location>
        <begin position="224"/>
        <end position="242"/>
    </location>
</feature>
<dbReference type="GeneTree" id="ENSGT00950000182898"/>
<dbReference type="SUPFAM" id="SSF103473">
    <property type="entry name" value="MFS general substrate transporter"/>
    <property type="match status" value="1"/>
</dbReference>
<dbReference type="GO" id="GO:0005337">
    <property type="term" value="F:nucleoside transmembrane transporter activity"/>
    <property type="evidence" value="ECO:0007669"/>
    <property type="project" value="InterPro"/>
</dbReference>